<evidence type="ECO:0000313" key="2">
    <source>
        <dbReference type="Proteomes" id="UP000824145"/>
    </source>
</evidence>
<reference evidence="1" key="1">
    <citation type="submission" date="2020-10" db="EMBL/GenBank/DDBJ databases">
        <authorList>
            <person name="Gilroy R."/>
        </authorList>
    </citation>
    <scope>NUCLEOTIDE SEQUENCE</scope>
    <source>
        <strain evidence="1">9366</strain>
    </source>
</reference>
<reference evidence="1" key="2">
    <citation type="journal article" date="2021" name="PeerJ">
        <title>Extensive microbial diversity within the chicken gut microbiome revealed by metagenomics and culture.</title>
        <authorList>
            <person name="Gilroy R."/>
            <person name="Ravi A."/>
            <person name="Getino M."/>
            <person name="Pursley I."/>
            <person name="Horton D.L."/>
            <person name="Alikhan N.F."/>
            <person name="Baker D."/>
            <person name="Gharbi K."/>
            <person name="Hall N."/>
            <person name="Watson M."/>
            <person name="Adriaenssens E.M."/>
            <person name="Foster-Nyarko E."/>
            <person name="Jarju S."/>
            <person name="Secka A."/>
            <person name="Antonio M."/>
            <person name="Oren A."/>
            <person name="Chaudhuri R.R."/>
            <person name="La Ragione R."/>
            <person name="Hildebrand F."/>
            <person name="Pallen M.J."/>
        </authorList>
    </citation>
    <scope>NUCLEOTIDE SEQUENCE</scope>
    <source>
        <strain evidence="1">9366</strain>
    </source>
</reference>
<dbReference type="Proteomes" id="UP000824145">
    <property type="component" value="Unassembled WGS sequence"/>
</dbReference>
<dbReference type="EMBL" id="DVNJ01000017">
    <property type="protein sequence ID" value="HIU62762.1"/>
    <property type="molecule type" value="Genomic_DNA"/>
</dbReference>
<dbReference type="AlphaFoldDB" id="A0A9D1MM20"/>
<evidence type="ECO:0000313" key="1">
    <source>
        <dbReference type="EMBL" id="HIU62762.1"/>
    </source>
</evidence>
<protein>
    <submittedName>
        <fullName evidence="1">Uncharacterized protein</fullName>
    </submittedName>
</protein>
<organism evidence="1 2">
    <name type="scientific">Candidatus Caccalectryoclostridium excrementigallinarum</name>
    <dbReference type="NCBI Taxonomy" id="2840710"/>
    <lineage>
        <taxon>Bacteria</taxon>
        <taxon>Bacillati</taxon>
        <taxon>Bacillota</taxon>
        <taxon>Clostridia</taxon>
        <taxon>Christensenellales</taxon>
        <taxon>Christensenellaceae</taxon>
        <taxon>Christensenellaceae incertae sedis</taxon>
        <taxon>Candidatus Caccalectryoclostridium</taxon>
    </lineage>
</organism>
<accession>A0A9D1MM20</accession>
<name>A0A9D1MM20_9FIRM</name>
<comment type="caution">
    <text evidence="1">The sequence shown here is derived from an EMBL/GenBank/DDBJ whole genome shotgun (WGS) entry which is preliminary data.</text>
</comment>
<proteinExistence type="predicted"/>
<gene>
    <name evidence="1" type="ORF">IAB07_03220</name>
</gene>
<sequence length="309" mass="34587">MPKIFFNAQGYLTVNGAPTAGAFECGENDELLIASCAGADYLPVMAKVRLKNGCPLPCDGIKTIAWQRGVFSLVIKSRRYYPPAPPSLRLCRSLSCRGVEHMLTVFEQGGYFFTIETREETFTARIPLESVDSADIYARAIDGGVLIMLKFCAKRRFFFCLFYGSDYFPLCKCLCDEVEINDCRALITDRIADMARLSVTREYAFSGGGAELLARTFSYRENRIDYPPELLPYLYCESALAGDREMCESLSRANAFERFRGCLLAEPPFKLPLYQTALLRPTREGYSAEIYAFKVEGGTIGSITALRSL</sequence>